<organism evidence="2 3">
    <name type="scientific">Mycena pura</name>
    <dbReference type="NCBI Taxonomy" id="153505"/>
    <lineage>
        <taxon>Eukaryota</taxon>
        <taxon>Fungi</taxon>
        <taxon>Dikarya</taxon>
        <taxon>Basidiomycota</taxon>
        <taxon>Agaricomycotina</taxon>
        <taxon>Agaricomycetes</taxon>
        <taxon>Agaricomycetidae</taxon>
        <taxon>Agaricales</taxon>
        <taxon>Marasmiineae</taxon>
        <taxon>Mycenaceae</taxon>
        <taxon>Mycena</taxon>
    </lineage>
</organism>
<evidence type="ECO:0000313" key="3">
    <source>
        <dbReference type="Proteomes" id="UP001219525"/>
    </source>
</evidence>
<dbReference type="EMBL" id="JARJCW010000072">
    <property type="protein sequence ID" value="KAJ7198554.1"/>
    <property type="molecule type" value="Genomic_DNA"/>
</dbReference>
<sequence length="457" mass="51638">MDYHQIGGFHPAISTSWKERGSESLGQKVYRLLPRNADGSLELLLGIKTPGTSCLLVTEVDAQKHLYRERSLRYNSQFRSKAGDFESLSPILFLDCSALEKKLEGFQQPAGKKNTKGRDVDISSQNKAYQDGQSHGIQRGQFENSRILYKLLHGQIDTDRFDLKDTSWCSSIRVYSFCYNVWLRDTRSPEERRLSPKILDLAWGEASTSTLDGNMKTARDIVYSNNKMLENPGEMKMMGGEMVREASSRKAYEYGDSHGATEICDHQALAGRVQRFFGQFTRPTQHPAILLVHDEQLARNVLLSLGVDVSQWDPSLKNLLRHAQNDLRRRREDPRGRSASPRPHDRSARRNSPPPRRLYAPVYVVDVQSMFTTLFGTSDRSQSVPAIAKHLGILPAEDKGWCAGNEVWLVPKIFCAMAHGSSIDEQKQEWPSFTIQAASDEYDDDVSDYGLDGSDSE</sequence>
<feature type="region of interest" description="Disordered" evidence="1">
    <location>
        <begin position="324"/>
        <end position="355"/>
    </location>
</feature>
<evidence type="ECO:0000256" key="1">
    <source>
        <dbReference type="SAM" id="MobiDB-lite"/>
    </source>
</evidence>
<gene>
    <name evidence="2" type="ORF">GGX14DRAFT_700060</name>
</gene>
<comment type="caution">
    <text evidence="2">The sequence shown here is derived from an EMBL/GenBank/DDBJ whole genome shotgun (WGS) entry which is preliminary data.</text>
</comment>
<name>A0AAD6V358_9AGAR</name>
<dbReference type="Proteomes" id="UP001219525">
    <property type="component" value="Unassembled WGS sequence"/>
</dbReference>
<reference evidence="2" key="1">
    <citation type="submission" date="2023-03" db="EMBL/GenBank/DDBJ databases">
        <title>Massive genome expansion in bonnet fungi (Mycena s.s.) driven by repeated elements and novel gene families across ecological guilds.</title>
        <authorList>
            <consortium name="Lawrence Berkeley National Laboratory"/>
            <person name="Harder C.B."/>
            <person name="Miyauchi S."/>
            <person name="Viragh M."/>
            <person name="Kuo A."/>
            <person name="Thoen E."/>
            <person name="Andreopoulos B."/>
            <person name="Lu D."/>
            <person name="Skrede I."/>
            <person name="Drula E."/>
            <person name="Henrissat B."/>
            <person name="Morin E."/>
            <person name="Kohler A."/>
            <person name="Barry K."/>
            <person name="LaButti K."/>
            <person name="Morin E."/>
            <person name="Salamov A."/>
            <person name="Lipzen A."/>
            <person name="Mereny Z."/>
            <person name="Hegedus B."/>
            <person name="Baldrian P."/>
            <person name="Stursova M."/>
            <person name="Weitz H."/>
            <person name="Taylor A."/>
            <person name="Grigoriev I.V."/>
            <person name="Nagy L.G."/>
            <person name="Martin F."/>
            <person name="Kauserud H."/>
        </authorList>
    </citation>
    <scope>NUCLEOTIDE SEQUENCE</scope>
    <source>
        <strain evidence="2">9144</strain>
    </source>
</reference>
<proteinExistence type="predicted"/>
<protein>
    <submittedName>
        <fullName evidence="2">Uncharacterized protein</fullName>
    </submittedName>
</protein>
<evidence type="ECO:0000313" key="2">
    <source>
        <dbReference type="EMBL" id="KAJ7198554.1"/>
    </source>
</evidence>
<keyword evidence="3" id="KW-1185">Reference proteome</keyword>
<feature type="compositionally biased region" description="Basic and acidic residues" evidence="1">
    <location>
        <begin position="324"/>
        <end position="348"/>
    </location>
</feature>
<dbReference type="AlphaFoldDB" id="A0AAD6V358"/>
<accession>A0AAD6V358</accession>